<dbReference type="PANTHER" id="PTHR22980">
    <property type="entry name" value="CORTISTATIN"/>
    <property type="match status" value="1"/>
</dbReference>
<dbReference type="GO" id="GO:0031297">
    <property type="term" value="P:replication fork processing"/>
    <property type="evidence" value="ECO:0007669"/>
    <property type="project" value="TreeGrafter"/>
</dbReference>
<keyword evidence="8" id="KW-1185">Reference proteome</keyword>
<dbReference type="GO" id="GO:0071821">
    <property type="term" value="C:FANCM-MHF complex"/>
    <property type="evidence" value="ECO:0007669"/>
    <property type="project" value="TreeGrafter"/>
</dbReference>
<feature type="region of interest" description="Disordered" evidence="5">
    <location>
        <begin position="273"/>
        <end position="300"/>
    </location>
</feature>
<evidence type="ECO:0000256" key="4">
    <source>
        <dbReference type="ARBA" id="ARBA00023242"/>
    </source>
</evidence>
<dbReference type="GO" id="GO:0046982">
    <property type="term" value="F:protein heterodimerization activity"/>
    <property type="evidence" value="ECO:0007669"/>
    <property type="project" value="InterPro"/>
</dbReference>
<protein>
    <recommendedName>
        <fullName evidence="6">CENP-T/Histone H4 histone fold domain-containing protein</fullName>
    </recommendedName>
</protein>
<name>A0AAD9Z889_9LECA</name>
<keyword evidence="3" id="KW-0158">Chromosome</keyword>
<feature type="compositionally biased region" description="Acidic residues" evidence="5">
    <location>
        <begin position="279"/>
        <end position="288"/>
    </location>
</feature>
<dbReference type="SUPFAM" id="SSF47113">
    <property type="entry name" value="Histone-fold"/>
    <property type="match status" value="1"/>
</dbReference>
<dbReference type="GO" id="GO:0003682">
    <property type="term" value="F:chromatin binding"/>
    <property type="evidence" value="ECO:0007669"/>
    <property type="project" value="TreeGrafter"/>
</dbReference>
<feature type="domain" description="CENP-T/Histone H4 histone fold" evidence="6">
    <location>
        <begin position="355"/>
        <end position="431"/>
    </location>
</feature>
<feature type="compositionally biased region" description="Polar residues" evidence="5">
    <location>
        <begin position="104"/>
        <end position="113"/>
    </location>
</feature>
<feature type="compositionally biased region" description="Basic and acidic residues" evidence="5">
    <location>
        <begin position="178"/>
        <end position="187"/>
    </location>
</feature>
<dbReference type="InterPro" id="IPR009072">
    <property type="entry name" value="Histone-fold"/>
</dbReference>
<dbReference type="GO" id="GO:0005694">
    <property type="term" value="C:chromosome"/>
    <property type="evidence" value="ECO:0007669"/>
    <property type="project" value="UniProtKB-SubCell"/>
</dbReference>
<dbReference type="CDD" id="cd22920">
    <property type="entry name" value="HFD_CENP-T"/>
    <property type="match status" value="1"/>
</dbReference>
<evidence type="ECO:0000313" key="8">
    <source>
        <dbReference type="Proteomes" id="UP001276659"/>
    </source>
</evidence>
<organism evidence="7 8">
    <name type="scientific">Lepraria neglecta</name>
    <dbReference type="NCBI Taxonomy" id="209136"/>
    <lineage>
        <taxon>Eukaryota</taxon>
        <taxon>Fungi</taxon>
        <taxon>Dikarya</taxon>
        <taxon>Ascomycota</taxon>
        <taxon>Pezizomycotina</taxon>
        <taxon>Lecanoromycetes</taxon>
        <taxon>OSLEUM clade</taxon>
        <taxon>Lecanoromycetidae</taxon>
        <taxon>Lecanorales</taxon>
        <taxon>Lecanorineae</taxon>
        <taxon>Stereocaulaceae</taxon>
        <taxon>Lepraria</taxon>
    </lineage>
</organism>
<feature type="compositionally biased region" description="Basic residues" evidence="5">
    <location>
        <begin position="118"/>
        <end position="136"/>
    </location>
</feature>
<accession>A0AAD9Z889</accession>
<evidence type="ECO:0000313" key="7">
    <source>
        <dbReference type="EMBL" id="KAK3172776.1"/>
    </source>
</evidence>
<dbReference type="AlphaFoldDB" id="A0AAD9Z889"/>
<dbReference type="InterPro" id="IPR035425">
    <property type="entry name" value="CENP-T/H4_C"/>
</dbReference>
<feature type="compositionally biased region" description="Polar residues" evidence="5">
    <location>
        <begin position="80"/>
        <end position="96"/>
    </location>
</feature>
<feature type="compositionally biased region" description="Basic and acidic residues" evidence="5">
    <location>
        <begin position="137"/>
        <end position="146"/>
    </location>
</feature>
<comment type="caution">
    <text evidence="7">The sequence shown here is derived from an EMBL/GenBank/DDBJ whole genome shotgun (WGS) entry which is preliminary data.</text>
</comment>
<dbReference type="GO" id="GO:0000712">
    <property type="term" value="P:resolution of meiotic recombination intermediates"/>
    <property type="evidence" value="ECO:0007669"/>
    <property type="project" value="TreeGrafter"/>
</dbReference>
<gene>
    <name evidence="7" type="ORF">OEA41_006101</name>
</gene>
<evidence type="ECO:0000256" key="5">
    <source>
        <dbReference type="SAM" id="MobiDB-lite"/>
    </source>
</evidence>
<feature type="region of interest" description="Disordered" evidence="5">
    <location>
        <begin position="1"/>
        <end position="52"/>
    </location>
</feature>
<dbReference type="Pfam" id="PF15511">
    <property type="entry name" value="CENP-T_C"/>
    <property type="match status" value="1"/>
</dbReference>
<dbReference type="Gene3D" id="1.10.20.10">
    <property type="entry name" value="Histone, subunit A"/>
    <property type="match status" value="1"/>
</dbReference>
<evidence type="ECO:0000256" key="2">
    <source>
        <dbReference type="ARBA" id="ARBA00004286"/>
    </source>
</evidence>
<dbReference type="EMBL" id="JASNWA010000007">
    <property type="protein sequence ID" value="KAK3172776.1"/>
    <property type="molecule type" value="Genomic_DNA"/>
</dbReference>
<feature type="region of interest" description="Disordered" evidence="5">
    <location>
        <begin position="64"/>
        <end position="250"/>
    </location>
</feature>
<comment type="subcellular location">
    <subcellularLocation>
        <location evidence="2">Chromosome</location>
    </subcellularLocation>
    <subcellularLocation>
        <location evidence="1">Nucleus</location>
    </subcellularLocation>
</comment>
<dbReference type="Proteomes" id="UP001276659">
    <property type="component" value="Unassembled WGS sequence"/>
</dbReference>
<keyword evidence="4" id="KW-0539">Nucleus</keyword>
<sequence>MDRGEDDIRENIRVESGTEDELSVPTKLSRVTPRNSLAGKPSPTSLNPTPHANLRQLAAIIRMPSTTPRRRRSSFGAPLSQRQVAPNTLNRSHTPSTRPPLQPSFGNRSNPTTPHAIRALRQRRATPGRDRRKSGRLQRETPRDVLRNLSKVLAPTSQLIKPSPLPPTNEPKQTQNDGFKDDQDLPRPRFSIAIDDVTGDDDSFQERPPRLSMPLDDGQQTGRSIEIARRTVNEPPPGRLSRGSFGSNRASDRFGNISELGYDDASNLGIDDSIVPPALDDDADELGDFGEYSDLGTDASEQPFEDANLEEPEQLFEDDDLDQPDILLTDSRIYQPVKVTKARNRVPKTLKRSRHGIPYPSLPPGVTKKIATTCIRALGSKKSSISKETLTAIMEASEQYFKQVSEDLGAFAQHAGRKKIDESDVIAIMKRYVKSSYIFDNG</sequence>
<dbReference type="PANTHER" id="PTHR22980:SF5">
    <property type="entry name" value="CENP-T_HISTONE H4 HISTONE FOLD DOMAIN-CONTAINING PROTEIN"/>
    <property type="match status" value="1"/>
</dbReference>
<evidence type="ECO:0000256" key="1">
    <source>
        <dbReference type="ARBA" id="ARBA00004123"/>
    </source>
</evidence>
<reference evidence="7" key="1">
    <citation type="submission" date="2022-11" db="EMBL/GenBank/DDBJ databases">
        <title>Chromosomal genome sequence assembly and mating type (MAT) locus characterization of the leprose asexual lichenized fungus Lepraria neglecta (Nyl.) Erichsen.</title>
        <authorList>
            <person name="Allen J.L."/>
            <person name="Pfeffer B."/>
        </authorList>
    </citation>
    <scope>NUCLEOTIDE SEQUENCE</scope>
    <source>
        <strain evidence="7">Allen 5258</strain>
    </source>
</reference>
<evidence type="ECO:0000256" key="3">
    <source>
        <dbReference type="ARBA" id="ARBA00022454"/>
    </source>
</evidence>
<proteinExistence type="predicted"/>
<evidence type="ECO:0000259" key="6">
    <source>
        <dbReference type="Pfam" id="PF15511"/>
    </source>
</evidence>